<keyword evidence="3" id="KW-1003">Cell membrane</keyword>
<dbReference type="OrthoDB" id="514335at2759"/>
<evidence type="ECO:0000256" key="7">
    <source>
        <dbReference type="ARBA" id="ARBA00023180"/>
    </source>
</evidence>
<keyword evidence="6 8" id="KW-0472">Membrane</keyword>
<evidence type="ECO:0008006" key="11">
    <source>
        <dbReference type="Google" id="ProtNLM"/>
    </source>
</evidence>
<evidence type="ECO:0000256" key="8">
    <source>
        <dbReference type="SAM" id="Phobius"/>
    </source>
</evidence>
<keyword evidence="4 8" id="KW-0812">Transmembrane</keyword>
<evidence type="ECO:0000313" key="9">
    <source>
        <dbReference type="EMBL" id="CAG7823679.1"/>
    </source>
</evidence>
<feature type="transmembrane region" description="Helical" evidence="8">
    <location>
        <begin position="449"/>
        <end position="470"/>
    </location>
</feature>
<dbReference type="Pfam" id="PF01130">
    <property type="entry name" value="CD36"/>
    <property type="match status" value="1"/>
</dbReference>
<evidence type="ECO:0000256" key="6">
    <source>
        <dbReference type="ARBA" id="ARBA00023136"/>
    </source>
</evidence>
<dbReference type="PANTHER" id="PTHR11923">
    <property type="entry name" value="SCAVENGER RECEPTOR CLASS B TYPE-1 SR-B1"/>
    <property type="match status" value="1"/>
</dbReference>
<evidence type="ECO:0000256" key="1">
    <source>
        <dbReference type="ARBA" id="ARBA00004236"/>
    </source>
</evidence>
<sequence length="569" mass="64416">MGITRNCLLGAGVGAGALLTLLGSCFVVYWPDIFDAVLNKELALSEDSRSFGLWEVTPIPLYIEFYFFNWTNEQDLKTPGTKPIFEELGPYVFREHRRKVIHAWNHNNETVTFRQNRTWEFDPSLSKGTLDDNVTTINIPAVAAAFSCRHCGGFTKFMLNEAINALGTRLYVTKKVREFLFEGYTDPLLDLAQLIPKGLAPVSIPFDKFGWFYTRNGSADYDGIFNMRTGVRDIQNLGVLANWDYRSQTPFYESYCGRVNGSAGEFFPPNRDKTKISLFSPDICRTLDLNYKEEIQVNGINGYRYWGDDKMFANQTQCPDNWCWCPAGECPPHGALDVSTCKWGAPAFISFPHFYHADQSYRDAVVGMHPVEEKHQMFIDLEPRSGIPLQVAASFQINILLQPTKEYTLLHDVPKIYFPTVWFKQTARIDDKIGPELAILTALPGAGTIISFVVLSLGVTCLLVIAIFYLTRRCFKDDETFHGLPVTYPFTKNLGYRHKDVCCAIRNKLSGRVQPSSIVTISNGSRIPHFAIPINNNLPEIISNATRRGVSPVRFQCDNDDEERSPLYS</sequence>
<comment type="similarity">
    <text evidence="2">Belongs to the CD36 family.</text>
</comment>
<proteinExistence type="inferred from homology"/>
<keyword evidence="5 8" id="KW-1133">Transmembrane helix</keyword>
<comment type="caution">
    <text evidence="9">The sequence shown here is derived from an EMBL/GenBank/DDBJ whole genome shotgun (WGS) entry which is preliminary data.</text>
</comment>
<evidence type="ECO:0000256" key="5">
    <source>
        <dbReference type="ARBA" id="ARBA00022989"/>
    </source>
</evidence>
<keyword evidence="7" id="KW-0325">Glycoprotein</keyword>
<dbReference type="GO" id="GO:0005044">
    <property type="term" value="F:scavenger receptor activity"/>
    <property type="evidence" value="ECO:0007669"/>
    <property type="project" value="TreeGrafter"/>
</dbReference>
<dbReference type="GO" id="GO:0005886">
    <property type="term" value="C:plasma membrane"/>
    <property type="evidence" value="ECO:0007669"/>
    <property type="project" value="UniProtKB-SubCell"/>
</dbReference>
<organism evidence="9 10">
    <name type="scientific">Allacma fusca</name>
    <dbReference type="NCBI Taxonomy" id="39272"/>
    <lineage>
        <taxon>Eukaryota</taxon>
        <taxon>Metazoa</taxon>
        <taxon>Ecdysozoa</taxon>
        <taxon>Arthropoda</taxon>
        <taxon>Hexapoda</taxon>
        <taxon>Collembola</taxon>
        <taxon>Symphypleona</taxon>
        <taxon>Sminthuridae</taxon>
        <taxon>Allacma</taxon>
    </lineage>
</organism>
<dbReference type="GO" id="GO:0005737">
    <property type="term" value="C:cytoplasm"/>
    <property type="evidence" value="ECO:0007669"/>
    <property type="project" value="TreeGrafter"/>
</dbReference>
<name>A0A8J2PIW3_9HEXA</name>
<keyword evidence="10" id="KW-1185">Reference proteome</keyword>
<evidence type="ECO:0000256" key="3">
    <source>
        <dbReference type="ARBA" id="ARBA00022475"/>
    </source>
</evidence>
<feature type="transmembrane region" description="Helical" evidence="8">
    <location>
        <begin position="7"/>
        <end position="30"/>
    </location>
</feature>
<evidence type="ECO:0000313" key="10">
    <source>
        <dbReference type="Proteomes" id="UP000708208"/>
    </source>
</evidence>
<evidence type="ECO:0000256" key="4">
    <source>
        <dbReference type="ARBA" id="ARBA00022692"/>
    </source>
</evidence>
<dbReference type="PROSITE" id="PS51257">
    <property type="entry name" value="PROKAR_LIPOPROTEIN"/>
    <property type="match status" value="1"/>
</dbReference>
<accession>A0A8J2PIW3</accession>
<dbReference type="AlphaFoldDB" id="A0A8J2PIW3"/>
<gene>
    <name evidence="9" type="ORF">AFUS01_LOCUS33880</name>
</gene>
<dbReference type="EMBL" id="CAJVCH010530271">
    <property type="protein sequence ID" value="CAG7823679.1"/>
    <property type="molecule type" value="Genomic_DNA"/>
</dbReference>
<evidence type="ECO:0000256" key="2">
    <source>
        <dbReference type="ARBA" id="ARBA00010532"/>
    </source>
</evidence>
<dbReference type="Proteomes" id="UP000708208">
    <property type="component" value="Unassembled WGS sequence"/>
</dbReference>
<reference evidence="9" key="1">
    <citation type="submission" date="2021-06" db="EMBL/GenBank/DDBJ databases">
        <authorList>
            <person name="Hodson N. C."/>
            <person name="Mongue J. A."/>
            <person name="Jaron S. K."/>
        </authorList>
    </citation>
    <scope>NUCLEOTIDE SEQUENCE</scope>
</reference>
<comment type="subcellular location">
    <subcellularLocation>
        <location evidence="1">Cell membrane</location>
    </subcellularLocation>
</comment>
<dbReference type="PANTHER" id="PTHR11923:SF93">
    <property type="entry name" value="GH07959P-RELATED"/>
    <property type="match status" value="1"/>
</dbReference>
<protein>
    <recommendedName>
        <fullName evidence="11">Protein croquemort</fullName>
    </recommendedName>
</protein>
<dbReference type="InterPro" id="IPR002159">
    <property type="entry name" value="CD36_fam"/>
</dbReference>